<feature type="region of interest" description="Disordered" evidence="2">
    <location>
        <begin position="1"/>
        <end position="58"/>
    </location>
</feature>
<evidence type="ECO:0000259" key="3">
    <source>
        <dbReference type="Pfam" id="PF12550"/>
    </source>
</evidence>
<gene>
    <name evidence="4" type="ORF">N8I77_012537</name>
</gene>
<comment type="caution">
    <text evidence="4">The sequence shown here is derived from an EMBL/GenBank/DDBJ whole genome shotgun (WGS) entry which is preliminary data.</text>
</comment>
<dbReference type="Pfam" id="PF12550">
    <property type="entry name" value="GCR1_C"/>
    <property type="match status" value="1"/>
</dbReference>
<dbReference type="Proteomes" id="UP001265746">
    <property type="component" value="Unassembled WGS sequence"/>
</dbReference>
<dbReference type="InterPro" id="IPR022210">
    <property type="entry name" value="TF_GCR1-like"/>
</dbReference>
<name>A0AAD9S2Z6_PHOAM</name>
<accession>A0AAD9S2Z6</accession>
<keyword evidence="1" id="KW-0175">Coiled coil</keyword>
<dbReference type="EMBL" id="JAUJFL010000009">
    <property type="protein sequence ID" value="KAK2597773.1"/>
    <property type="molecule type" value="Genomic_DNA"/>
</dbReference>
<dbReference type="GO" id="GO:0060963">
    <property type="term" value="P:positive regulation of ribosomal protein gene transcription by RNA polymerase II"/>
    <property type="evidence" value="ECO:0007669"/>
    <property type="project" value="TreeGrafter"/>
</dbReference>
<evidence type="ECO:0000313" key="4">
    <source>
        <dbReference type="EMBL" id="KAK2597773.1"/>
    </source>
</evidence>
<feature type="compositionally biased region" description="Polar residues" evidence="2">
    <location>
        <begin position="37"/>
        <end position="50"/>
    </location>
</feature>
<dbReference type="GO" id="GO:0000981">
    <property type="term" value="F:DNA-binding transcription factor activity, RNA polymerase II-specific"/>
    <property type="evidence" value="ECO:0007669"/>
    <property type="project" value="TreeGrafter"/>
</dbReference>
<protein>
    <recommendedName>
        <fullName evidence="3">Transcription activator GCR1-like domain-containing protein</fullName>
    </recommendedName>
</protein>
<dbReference type="AlphaFoldDB" id="A0AAD9S2Z6"/>
<proteinExistence type="predicted"/>
<keyword evidence="5" id="KW-1185">Reference proteome</keyword>
<reference evidence="4" key="1">
    <citation type="submission" date="2023-06" db="EMBL/GenBank/DDBJ databases">
        <authorList>
            <person name="Noh H."/>
        </authorList>
    </citation>
    <scope>NUCLEOTIDE SEQUENCE</scope>
    <source>
        <strain evidence="4">DUCC20226</strain>
    </source>
</reference>
<dbReference type="GO" id="GO:0000978">
    <property type="term" value="F:RNA polymerase II cis-regulatory region sequence-specific DNA binding"/>
    <property type="evidence" value="ECO:0007669"/>
    <property type="project" value="TreeGrafter"/>
</dbReference>
<dbReference type="PANTHER" id="PTHR37784">
    <property type="entry name" value="PROTEIN MSN1"/>
    <property type="match status" value="1"/>
</dbReference>
<feature type="coiled-coil region" evidence="1">
    <location>
        <begin position="72"/>
        <end position="99"/>
    </location>
</feature>
<feature type="region of interest" description="Disordered" evidence="2">
    <location>
        <begin position="201"/>
        <end position="231"/>
    </location>
</feature>
<evidence type="ECO:0000313" key="5">
    <source>
        <dbReference type="Proteomes" id="UP001265746"/>
    </source>
</evidence>
<feature type="compositionally biased region" description="Low complexity" evidence="2">
    <location>
        <begin position="364"/>
        <end position="379"/>
    </location>
</feature>
<evidence type="ECO:0000256" key="1">
    <source>
        <dbReference type="SAM" id="Coils"/>
    </source>
</evidence>
<sequence>MDSMQDDVPIKRPPEDEEPFDPSRAPPKRQTIAIPATNGQSEPSIAPSSEATDHQLMGKTPGELVTIILAMRSSHEQQLAELQNQYSVVSRQLEHLTSSLNGYFASQISALQSVQQKVASVSTPEQARAFSSTTYKVPNAANGIPAQIPSNPPFSAVRQTPVPSFVPISPSTPIVNGLSSTPNARSSRLETPSVVAFTPIKTPTGASVEPRDKKDLKITPSPNASQPPTVEVSHLETAWEAWEEFRYGRNGNPSLETLDAVWGPRWRQDFKLREFYKRRKAIADKIKQYMADGIDEQSAVRALDTQRGKRKLNWLSLRILDERKAQKEQYKEARKAALANKEALMRGASPAVAADPHPSPPQTQPSQQMQQTQQTQQTL</sequence>
<feature type="domain" description="Transcription activator GCR1-like" evidence="3">
    <location>
        <begin position="235"/>
        <end position="307"/>
    </location>
</feature>
<dbReference type="PANTHER" id="PTHR37784:SF1">
    <property type="entry name" value="GLYCOLYTIC GENES TRANSCRIPTIONAL ACTIVATOR GCR1"/>
    <property type="match status" value="1"/>
</dbReference>
<feature type="region of interest" description="Disordered" evidence="2">
    <location>
        <begin position="341"/>
        <end position="379"/>
    </location>
</feature>
<organism evidence="4 5">
    <name type="scientific">Phomopsis amygdali</name>
    <name type="common">Fusicoccum amygdali</name>
    <dbReference type="NCBI Taxonomy" id="1214568"/>
    <lineage>
        <taxon>Eukaryota</taxon>
        <taxon>Fungi</taxon>
        <taxon>Dikarya</taxon>
        <taxon>Ascomycota</taxon>
        <taxon>Pezizomycotina</taxon>
        <taxon>Sordariomycetes</taxon>
        <taxon>Sordariomycetidae</taxon>
        <taxon>Diaporthales</taxon>
        <taxon>Diaporthaceae</taxon>
        <taxon>Diaporthe</taxon>
    </lineage>
</organism>
<dbReference type="InterPro" id="IPR052146">
    <property type="entry name" value="HOT1"/>
</dbReference>
<evidence type="ECO:0000256" key="2">
    <source>
        <dbReference type="SAM" id="MobiDB-lite"/>
    </source>
</evidence>